<feature type="transmembrane region" description="Helical" evidence="8">
    <location>
        <begin position="65"/>
        <end position="84"/>
    </location>
</feature>
<dbReference type="PROSITE" id="PS50850">
    <property type="entry name" value="MFS"/>
    <property type="match status" value="1"/>
</dbReference>
<dbReference type="CDD" id="cd17321">
    <property type="entry name" value="MFS_MMR_MDR_like"/>
    <property type="match status" value="1"/>
</dbReference>
<evidence type="ECO:0000256" key="3">
    <source>
        <dbReference type="ARBA" id="ARBA00022475"/>
    </source>
</evidence>
<feature type="transmembrane region" description="Helical" evidence="8">
    <location>
        <begin position="410"/>
        <end position="438"/>
    </location>
</feature>
<accession>A0A239EGH6</accession>
<evidence type="ECO:0000313" key="11">
    <source>
        <dbReference type="Proteomes" id="UP000198318"/>
    </source>
</evidence>
<feature type="transmembrane region" description="Helical" evidence="8">
    <location>
        <begin position="354"/>
        <end position="374"/>
    </location>
</feature>
<feature type="transmembrane region" description="Helical" evidence="8">
    <location>
        <begin position="485"/>
        <end position="505"/>
    </location>
</feature>
<feature type="transmembrane region" description="Helical" evidence="8">
    <location>
        <begin position="450"/>
        <end position="473"/>
    </location>
</feature>
<proteinExistence type="predicted"/>
<gene>
    <name evidence="10" type="ORF">SAMN05443665_100443</name>
</gene>
<feature type="transmembrane region" description="Helical" evidence="8">
    <location>
        <begin position="322"/>
        <end position="342"/>
    </location>
</feature>
<evidence type="ECO:0000259" key="9">
    <source>
        <dbReference type="PROSITE" id="PS50850"/>
    </source>
</evidence>
<dbReference type="Gene3D" id="1.20.1720.10">
    <property type="entry name" value="Multidrug resistance protein D"/>
    <property type="match status" value="1"/>
</dbReference>
<keyword evidence="11" id="KW-1185">Reference proteome</keyword>
<feature type="transmembrane region" description="Helical" evidence="8">
    <location>
        <begin position="155"/>
        <end position="176"/>
    </location>
</feature>
<dbReference type="RefSeq" id="WP_245868257.1">
    <property type="nucleotide sequence ID" value="NZ_FZOR01000004.1"/>
</dbReference>
<evidence type="ECO:0000313" key="10">
    <source>
        <dbReference type="EMBL" id="SNS43756.1"/>
    </source>
</evidence>
<feature type="region of interest" description="Disordered" evidence="7">
    <location>
        <begin position="1"/>
        <end position="22"/>
    </location>
</feature>
<evidence type="ECO:0000256" key="1">
    <source>
        <dbReference type="ARBA" id="ARBA00004651"/>
    </source>
</evidence>
<feature type="transmembrane region" description="Helical" evidence="8">
    <location>
        <begin position="254"/>
        <end position="272"/>
    </location>
</feature>
<keyword evidence="3" id="KW-1003">Cell membrane</keyword>
<feature type="transmembrane region" description="Helical" evidence="8">
    <location>
        <begin position="386"/>
        <end position="404"/>
    </location>
</feature>
<dbReference type="PANTHER" id="PTHR42718:SF46">
    <property type="entry name" value="BLR6921 PROTEIN"/>
    <property type="match status" value="1"/>
</dbReference>
<dbReference type="Gene3D" id="1.20.1250.20">
    <property type="entry name" value="MFS general substrate transporter like domains"/>
    <property type="match status" value="1"/>
</dbReference>
<keyword evidence="2" id="KW-0813">Transport</keyword>
<dbReference type="AlphaFoldDB" id="A0A239EGH6"/>
<keyword evidence="5 8" id="KW-1133">Transmembrane helix</keyword>
<feature type="transmembrane region" description="Helical" evidence="8">
    <location>
        <begin position="96"/>
        <end position="119"/>
    </location>
</feature>
<dbReference type="SUPFAM" id="SSF103473">
    <property type="entry name" value="MFS general substrate transporter"/>
    <property type="match status" value="1"/>
</dbReference>
<protein>
    <submittedName>
        <fullName evidence="10">Major Facilitator Superfamily protein</fullName>
    </submittedName>
</protein>
<dbReference type="Pfam" id="PF07690">
    <property type="entry name" value="MFS_1"/>
    <property type="match status" value="1"/>
</dbReference>
<evidence type="ECO:0000256" key="2">
    <source>
        <dbReference type="ARBA" id="ARBA00022448"/>
    </source>
</evidence>
<evidence type="ECO:0000256" key="6">
    <source>
        <dbReference type="ARBA" id="ARBA00023136"/>
    </source>
</evidence>
<dbReference type="Proteomes" id="UP000198318">
    <property type="component" value="Unassembled WGS sequence"/>
</dbReference>
<dbReference type="GO" id="GO:0005886">
    <property type="term" value="C:plasma membrane"/>
    <property type="evidence" value="ECO:0007669"/>
    <property type="project" value="UniProtKB-SubCell"/>
</dbReference>
<reference evidence="10 11" key="1">
    <citation type="submission" date="2017-06" db="EMBL/GenBank/DDBJ databases">
        <authorList>
            <person name="Kim H.J."/>
            <person name="Triplett B.A."/>
        </authorList>
    </citation>
    <scope>NUCLEOTIDE SEQUENCE [LARGE SCALE GENOMIC DNA]</scope>
    <source>
        <strain evidence="10 11">DSM 44715</strain>
    </source>
</reference>
<evidence type="ECO:0000256" key="4">
    <source>
        <dbReference type="ARBA" id="ARBA00022692"/>
    </source>
</evidence>
<dbReference type="EMBL" id="FZOR01000004">
    <property type="protein sequence ID" value="SNS43756.1"/>
    <property type="molecule type" value="Genomic_DNA"/>
</dbReference>
<evidence type="ECO:0000256" key="7">
    <source>
        <dbReference type="SAM" id="MobiDB-lite"/>
    </source>
</evidence>
<dbReference type="InterPro" id="IPR011701">
    <property type="entry name" value="MFS"/>
</dbReference>
<dbReference type="InterPro" id="IPR036259">
    <property type="entry name" value="MFS_trans_sf"/>
</dbReference>
<dbReference type="GO" id="GO:0022857">
    <property type="term" value="F:transmembrane transporter activity"/>
    <property type="evidence" value="ECO:0007669"/>
    <property type="project" value="InterPro"/>
</dbReference>
<organism evidence="10 11">
    <name type="scientific">Actinomadura meyerae</name>
    <dbReference type="NCBI Taxonomy" id="240840"/>
    <lineage>
        <taxon>Bacteria</taxon>
        <taxon>Bacillati</taxon>
        <taxon>Actinomycetota</taxon>
        <taxon>Actinomycetes</taxon>
        <taxon>Streptosporangiales</taxon>
        <taxon>Thermomonosporaceae</taxon>
        <taxon>Actinomadura</taxon>
    </lineage>
</organism>
<feature type="transmembrane region" description="Helical" evidence="8">
    <location>
        <begin position="182"/>
        <end position="204"/>
    </location>
</feature>
<evidence type="ECO:0000256" key="5">
    <source>
        <dbReference type="ARBA" id="ARBA00022989"/>
    </source>
</evidence>
<dbReference type="PANTHER" id="PTHR42718">
    <property type="entry name" value="MAJOR FACILITATOR SUPERFAMILY MULTIDRUG TRANSPORTER MFSC"/>
    <property type="match status" value="1"/>
</dbReference>
<feature type="domain" description="Major facilitator superfamily (MFS) profile" evidence="9">
    <location>
        <begin position="30"/>
        <end position="508"/>
    </location>
</feature>
<keyword evidence="6 8" id="KW-0472">Membrane</keyword>
<comment type="subcellular location">
    <subcellularLocation>
        <location evidence="1">Cell membrane</location>
        <topology evidence="1">Multi-pass membrane protein</topology>
    </subcellularLocation>
</comment>
<feature type="transmembrane region" description="Helical" evidence="8">
    <location>
        <begin position="284"/>
        <end position="301"/>
    </location>
</feature>
<evidence type="ECO:0000256" key="8">
    <source>
        <dbReference type="SAM" id="Phobius"/>
    </source>
</evidence>
<sequence length="514" mass="51756">MTASNERTAAPPETATPGKAAASHHRPGAVLAVIAGCQLMIGVDSSVVTIALPEVQRGLGLSTGGLAWVQNAYMLAFGGLLLLGGRAGDVFGRRRAFTAGIALFTAASLLGGLAGAGWWLIAARAGQGVAAAVAAPSAMALIAQHFSGQARVRALSVFSAVTGAGAAVGMVAGGLLTEAGSWRWVFFVNVPAGLVLLPAALRVLGGTRRRPGRAESGRAGHPGLARPGLARPGLARPGLARPGLARPGLGRFDLGGAVTSTGGLTALVYALIRAGSDGWGDRRALAAFGAAAVLLAAFVLTERRARRPVMPLWLLTGRDRAASYLAQLLLTAAMFGSFFFLTQYLQQVLHYGPLRAGAAFLPMVGTQFAVVRLAPRLMARVGARPVVIAGALLIATGLLWLSRLSPGDGYAAGVLVPFLLMGAGGGMSVMPLNAVILASVEPEHAGSASGIAQTMLWTGGSLGSAAMVTAYGAASGHGVAQGMDAAFAAGGLFAAAALAVAVLVLRVPPVSPGR</sequence>
<feature type="transmembrane region" description="Helical" evidence="8">
    <location>
        <begin position="125"/>
        <end position="143"/>
    </location>
</feature>
<keyword evidence="4 8" id="KW-0812">Transmembrane</keyword>
<dbReference type="InterPro" id="IPR020846">
    <property type="entry name" value="MFS_dom"/>
</dbReference>
<feature type="transmembrane region" description="Helical" evidence="8">
    <location>
        <begin position="29"/>
        <end position="53"/>
    </location>
</feature>
<name>A0A239EGH6_9ACTN</name>